<comment type="caution">
    <text evidence="1">The sequence shown here is derived from an EMBL/GenBank/DDBJ whole genome shotgun (WGS) entry which is preliminary data.</text>
</comment>
<dbReference type="AlphaFoldDB" id="A0A7Y7EA92"/>
<dbReference type="Proteomes" id="UP000587462">
    <property type="component" value="Unassembled WGS sequence"/>
</dbReference>
<dbReference type="RefSeq" id="WP_171085782.1">
    <property type="nucleotide sequence ID" value="NZ_BNBU01000005.1"/>
</dbReference>
<protein>
    <submittedName>
        <fullName evidence="1">Uncharacterized protein</fullName>
    </submittedName>
</protein>
<gene>
    <name evidence="1" type="ORF">HG542_26735</name>
</gene>
<name>A0A7Y7EA92_STRMO</name>
<evidence type="ECO:0000313" key="1">
    <source>
        <dbReference type="EMBL" id="NVK81227.1"/>
    </source>
</evidence>
<reference evidence="1 2" key="1">
    <citation type="submission" date="2020-04" db="EMBL/GenBank/DDBJ databases">
        <title>Draft Genome Sequence of Streptomyces morookaense DSM 40503, an 8-azaguanine-producing strain.</title>
        <authorList>
            <person name="Qi J."/>
            <person name="Gao J.-M."/>
        </authorList>
    </citation>
    <scope>NUCLEOTIDE SEQUENCE [LARGE SCALE GENOMIC DNA]</scope>
    <source>
        <strain evidence="1 2">DSM 40503</strain>
    </source>
</reference>
<organism evidence="1 2">
    <name type="scientific">Streptomyces morookaense</name>
    <name type="common">Streptoverticillium morookaense</name>
    <dbReference type="NCBI Taxonomy" id="1970"/>
    <lineage>
        <taxon>Bacteria</taxon>
        <taxon>Bacillati</taxon>
        <taxon>Actinomycetota</taxon>
        <taxon>Actinomycetes</taxon>
        <taxon>Kitasatosporales</taxon>
        <taxon>Streptomycetaceae</taxon>
        <taxon>Streptomyces</taxon>
    </lineage>
</organism>
<keyword evidence="2" id="KW-1185">Reference proteome</keyword>
<proteinExistence type="predicted"/>
<dbReference type="EMBL" id="JABBXF010000073">
    <property type="protein sequence ID" value="NVK81227.1"/>
    <property type="molecule type" value="Genomic_DNA"/>
</dbReference>
<sequence>MAAGRQAHTPGTKQDRLPWWALVLPAVAFLALFSLLAPSASADTAEGAGRPGGGSLVHVVQLVQHAVIHRAP</sequence>
<evidence type="ECO:0000313" key="2">
    <source>
        <dbReference type="Proteomes" id="UP000587462"/>
    </source>
</evidence>
<accession>A0A7Y7EA92</accession>